<sequence length="319" mass="34592">MSNATSPGVSTPQVSTPRVSGERQRSRVAVKAEAYVALTKPRVIELLLVTALPTMFLAAGGVPPIGALLATLLGGFLSAGSANAFNMILDRDIDRVMHRTQRRPLVTGTLSVTEARVFAWTLAIVSTLVLGLFANWLAAGLSVAAIAFYVLIYTMLLKRRTEQNIVWGGIAGCFPVVIGWAGVTGSLDWPAWILFTLVFLWTPAHYWPLSMKYRDDYEAAEVPMLAVVRGRPMVGIQVILYAWASLACTLLLIPVGGMGLLYSGVAIVAGTWFVVEAHGLYSRAIKGDREIRAMRVFHASNTYLTLVFLAVGIDPLLPF</sequence>
<feature type="transmembrane region" description="Helical" evidence="14">
    <location>
        <begin position="110"/>
        <end position="130"/>
    </location>
</feature>
<dbReference type="InterPro" id="IPR000537">
    <property type="entry name" value="UbiA_prenyltransferase"/>
</dbReference>
<evidence type="ECO:0000256" key="10">
    <source>
        <dbReference type="ARBA" id="ARBA00030253"/>
    </source>
</evidence>
<evidence type="ECO:0000313" key="17">
    <source>
        <dbReference type="Proteomes" id="UP001501266"/>
    </source>
</evidence>
<feature type="compositionally biased region" description="Polar residues" evidence="15">
    <location>
        <begin position="1"/>
        <end position="18"/>
    </location>
</feature>
<feature type="transmembrane region" description="Helical" evidence="14">
    <location>
        <begin position="234"/>
        <end position="253"/>
    </location>
</feature>
<name>A0ABN1YNJ5_9MICO</name>
<proteinExistence type="inferred from homology"/>
<dbReference type="HAMAP" id="MF_00154">
    <property type="entry name" value="CyoE_CtaB"/>
    <property type="match status" value="1"/>
</dbReference>
<evidence type="ECO:0000256" key="6">
    <source>
        <dbReference type="ARBA" id="ARBA00022692"/>
    </source>
</evidence>
<organism evidence="16 17">
    <name type="scientific">Agrococcus citreus</name>
    <dbReference type="NCBI Taxonomy" id="84643"/>
    <lineage>
        <taxon>Bacteria</taxon>
        <taxon>Bacillati</taxon>
        <taxon>Actinomycetota</taxon>
        <taxon>Actinomycetes</taxon>
        <taxon>Micrococcales</taxon>
        <taxon>Microbacteriaceae</taxon>
        <taxon>Agrococcus</taxon>
    </lineage>
</organism>
<evidence type="ECO:0000256" key="8">
    <source>
        <dbReference type="ARBA" id="ARBA00023133"/>
    </source>
</evidence>
<feature type="transmembrane region" description="Helical" evidence="14">
    <location>
        <begin position="293"/>
        <end position="313"/>
    </location>
</feature>
<dbReference type="PANTHER" id="PTHR43448">
    <property type="entry name" value="PROTOHEME IX FARNESYLTRANSFERASE, MITOCHONDRIAL"/>
    <property type="match status" value="1"/>
</dbReference>
<dbReference type="Gene3D" id="1.10.357.140">
    <property type="entry name" value="UbiA prenyltransferase"/>
    <property type="match status" value="1"/>
</dbReference>
<evidence type="ECO:0000256" key="3">
    <source>
        <dbReference type="ARBA" id="ARBA00012292"/>
    </source>
</evidence>
<comment type="subcellular location">
    <subcellularLocation>
        <location evidence="1 14">Cell membrane</location>
        <topology evidence="1 14">Multi-pass membrane protein</topology>
    </subcellularLocation>
</comment>
<dbReference type="Pfam" id="PF01040">
    <property type="entry name" value="UbiA"/>
    <property type="match status" value="1"/>
</dbReference>
<comment type="pathway">
    <text evidence="2 14">Porphyrin-containing compound metabolism; heme O biosynthesis; heme O from protoheme: step 1/1.</text>
</comment>
<feature type="region of interest" description="Disordered" evidence="15">
    <location>
        <begin position="1"/>
        <end position="23"/>
    </location>
</feature>
<evidence type="ECO:0000256" key="9">
    <source>
        <dbReference type="ARBA" id="ARBA00023136"/>
    </source>
</evidence>
<dbReference type="PANTHER" id="PTHR43448:SF7">
    <property type="entry name" value="4-HYDROXYBENZOATE SOLANESYLTRANSFERASE"/>
    <property type="match status" value="1"/>
</dbReference>
<evidence type="ECO:0000256" key="4">
    <source>
        <dbReference type="ARBA" id="ARBA00022475"/>
    </source>
</evidence>
<keyword evidence="17" id="KW-1185">Reference proteome</keyword>
<feature type="transmembrane region" description="Helical" evidence="14">
    <location>
        <begin position="164"/>
        <end position="183"/>
    </location>
</feature>
<keyword evidence="8 14" id="KW-0350">Heme biosynthesis</keyword>
<comment type="function">
    <text evidence="14">Converts heme B (protoheme IX) to heme O by substitution of the vinyl group on carbon 2 of heme B porphyrin ring with a hydroxyethyl farnesyl side group.</text>
</comment>
<keyword evidence="7 14" id="KW-1133">Transmembrane helix</keyword>
<accession>A0ABN1YNJ5</accession>
<evidence type="ECO:0000256" key="15">
    <source>
        <dbReference type="SAM" id="MobiDB-lite"/>
    </source>
</evidence>
<feature type="transmembrane region" description="Helical" evidence="14">
    <location>
        <begin position="68"/>
        <end position="89"/>
    </location>
</feature>
<dbReference type="EC" id="2.5.1.141" evidence="3 14"/>
<keyword evidence="5 14" id="KW-0808">Transferase</keyword>
<evidence type="ECO:0000256" key="13">
    <source>
        <dbReference type="ARBA" id="ARBA00047690"/>
    </source>
</evidence>
<dbReference type="CDD" id="cd13957">
    <property type="entry name" value="PT_UbiA_Cox10"/>
    <property type="match status" value="1"/>
</dbReference>
<dbReference type="RefSeq" id="WP_343917015.1">
    <property type="nucleotide sequence ID" value="NZ_BAAAKK010000001.1"/>
</dbReference>
<evidence type="ECO:0000256" key="5">
    <source>
        <dbReference type="ARBA" id="ARBA00022679"/>
    </source>
</evidence>
<evidence type="ECO:0000256" key="7">
    <source>
        <dbReference type="ARBA" id="ARBA00022989"/>
    </source>
</evidence>
<comment type="similarity">
    <text evidence="14">Belongs to the UbiA prenyltransferase family. Protoheme IX farnesyltransferase subfamily.</text>
</comment>
<comment type="catalytic activity">
    <reaction evidence="13 14">
        <text>heme b + (2E,6E)-farnesyl diphosphate + H2O = Fe(II)-heme o + diphosphate</text>
        <dbReference type="Rhea" id="RHEA:28070"/>
        <dbReference type="ChEBI" id="CHEBI:15377"/>
        <dbReference type="ChEBI" id="CHEBI:33019"/>
        <dbReference type="ChEBI" id="CHEBI:60344"/>
        <dbReference type="ChEBI" id="CHEBI:60530"/>
        <dbReference type="ChEBI" id="CHEBI:175763"/>
        <dbReference type="EC" id="2.5.1.141"/>
    </reaction>
</comment>
<dbReference type="InterPro" id="IPR006369">
    <property type="entry name" value="Protohaem_IX_farnesylTrfase"/>
</dbReference>
<dbReference type="EMBL" id="BAAAKK010000001">
    <property type="protein sequence ID" value="GAA1418741.1"/>
    <property type="molecule type" value="Genomic_DNA"/>
</dbReference>
<evidence type="ECO:0000256" key="12">
    <source>
        <dbReference type="ARBA" id="ARBA00042475"/>
    </source>
</evidence>
<evidence type="ECO:0000256" key="11">
    <source>
        <dbReference type="ARBA" id="ARBA00040810"/>
    </source>
</evidence>
<feature type="transmembrane region" description="Helical" evidence="14">
    <location>
        <begin position="43"/>
        <end position="62"/>
    </location>
</feature>
<dbReference type="NCBIfam" id="TIGR01473">
    <property type="entry name" value="cyoE_ctaB"/>
    <property type="match status" value="1"/>
</dbReference>
<protein>
    <recommendedName>
        <fullName evidence="11 14">Protoheme IX farnesyltransferase</fullName>
        <ecNumber evidence="3 14">2.5.1.141</ecNumber>
    </recommendedName>
    <alternativeName>
        <fullName evidence="12 14">Heme B farnesyltransferase</fullName>
    </alternativeName>
    <alternativeName>
        <fullName evidence="10 14">Heme O synthase</fullName>
    </alternativeName>
</protein>
<keyword evidence="6 14" id="KW-0812">Transmembrane</keyword>
<keyword evidence="4 14" id="KW-1003">Cell membrane</keyword>
<evidence type="ECO:0000256" key="14">
    <source>
        <dbReference type="HAMAP-Rule" id="MF_00154"/>
    </source>
</evidence>
<reference evidence="16 17" key="1">
    <citation type="journal article" date="2019" name="Int. J. Syst. Evol. Microbiol.">
        <title>The Global Catalogue of Microorganisms (GCM) 10K type strain sequencing project: providing services to taxonomists for standard genome sequencing and annotation.</title>
        <authorList>
            <consortium name="The Broad Institute Genomics Platform"/>
            <consortium name="The Broad Institute Genome Sequencing Center for Infectious Disease"/>
            <person name="Wu L."/>
            <person name="Ma J."/>
        </authorList>
    </citation>
    <scope>NUCLEOTIDE SEQUENCE [LARGE SCALE GENOMIC DNA]</scope>
    <source>
        <strain evidence="16 17">JCM 12398</strain>
    </source>
</reference>
<feature type="transmembrane region" description="Helical" evidence="14">
    <location>
        <begin position="189"/>
        <end position="207"/>
    </location>
</feature>
<evidence type="ECO:0000256" key="1">
    <source>
        <dbReference type="ARBA" id="ARBA00004651"/>
    </source>
</evidence>
<dbReference type="NCBIfam" id="NF003349">
    <property type="entry name" value="PRK04375.1-2"/>
    <property type="match status" value="1"/>
</dbReference>
<gene>
    <name evidence="14" type="primary">ctaB</name>
    <name evidence="16" type="ORF">GCM10009640_05180</name>
</gene>
<dbReference type="InterPro" id="IPR030470">
    <property type="entry name" value="UbiA_prenylTrfase_CS"/>
</dbReference>
<dbReference type="Proteomes" id="UP001501266">
    <property type="component" value="Unassembled WGS sequence"/>
</dbReference>
<evidence type="ECO:0000313" key="16">
    <source>
        <dbReference type="EMBL" id="GAA1418741.1"/>
    </source>
</evidence>
<comment type="caution">
    <text evidence="16">The sequence shown here is derived from an EMBL/GenBank/DDBJ whole genome shotgun (WGS) entry which is preliminary data.</text>
</comment>
<keyword evidence="9 14" id="KW-0472">Membrane</keyword>
<dbReference type="PROSITE" id="PS00943">
    <property type="entry name" value="UBIA"/>
    <property type="match status" value="1"/>
</dbReference>
<evidence type="ECO:0000256" key="2">
    <source>
        <dbReference type="ARBA" id="ARBA00004919"/>
    </source>
</evidence>
<feature type="transmembrane region" description="Helical" evidence="14">
    <location>
        <begin position="136"/>
        <end position="157"/>
    </location>
</feature>
<comment type="miscellaneous">
    <text evidence="14">Carbon 2 of the heme B porphyrin ring is defined according to the Fischer nomenclature.</text>
</comment>
<dbReference type="InterPro" id="IPR044878">
    <property type="entry name" value="UbiA_sf"/>
</dbReference>
<feature type="transmembrane region" description="Helical" evidence="14">
    <location>
        <begin position="259"/>
        <end position="281"/>
    </location>
</feature>